<evidence type="ECO:0000259" key="2">
    <source>
        <dbReference type="PROSITE" id="PS50076"/>
    </source>
</evidence>
<dbReference type="PRINTS" id="PR00625">
    <property type="entry name" value="JDOMAIN"/>
</dbReference>
<keyword evidence="4" id="KW-1185">Reference proteome</keyword>
<feature type="region of interest" description="Disordered" evidence="1">
    <location>
        <begin position="426"/>
        <end position="465"/>
    </location>
</feature>
<evidence type="ECO:0000256" key="1">
    <source>
        <dbReference type="SAM" id="MobiDB-lite"/>
    </source>
</evidence>
<reference evidence="3 4" key="1">
    <citation type="submission" date="2020-11" db="EMBL/GenBank/DDBJ databases">
        <authorList>
            <person name="Wallbank WR R."/>
            <person name="Pardo Diaz C."/>
            <person name="Kozak K."/>
            <person name="Martin S."/>
            <person name="Jiggins C."/>
            <person name="Moest M."/>
            <person name="Warren A I."/>
            <person name="Generalovic N T."/>
            <person name="Byers J.R.P. K."/>
            <person name="Montejo-Kovacevich G."/>
            <person name="Yen C E."/>
        </authorList>
    </citation>
    <scope>NUCLEOTIDE SEQUENCE [LARGE SCALE GENOMIC DNA]</scope>
</reference>
<dbReference type="InParanoid" id="A0A7R8UNG0"/>
<dbReference type="SMART" id="SM00271">
    <property type="entry name" value="DnaJ"/>
    <property type="match status" value="1"/>
</dbReference>
<proteinExistence type="predicted"/>
<dbReference type="InterPro" id="IPR032843">
    <property type="entry name" value="Jiv"/>
</dbReference>
<feature type="compositionally biased region" description="Low complexity" evidence="1">
    <location>
        <begin position="99"/>
        <end position="124"/>
    </location>
</feature>
<evidence type="ECO:0000313" key="4">
    <source>
        <dbReference type="Proteomes" id="UP000594454"/>
    </source>
</evidence>
<dbReference type="Pfam" id="PF14901">
    <property type="entry name" value="Jiv90"/>
    <property type="match status" value="1"/>
</dbReference>
<dbReference type="PANTHER" id="PTHR44665">
    <property type="entry name" value="DNAJ HOMOLOG SUBFAMILY C MEMBER 14"/>
    <property type="match status" value="1"/>
</dbReference>
<dbReference type="PANTHER" id="PTHR44665:SF1">
    <property type="entry name" value="DNAJ HOMOLOG SUBFAMILY C MEMBER 14"/>
    <property type="match status" value="1"/>
</dbReference>
<feature type="region of interest" description="Disordered" evidence="1">
    <location>
        <begin position="263"/>
        <end position="397"/>
    </location>
</feature>
<feature type="compositionally biased region" description="Polar residues" evidence="1">
    <location>
        <begin position="125"/>
        <end position="138"/>
    </location>
</feature>
<feature type="region of interest" description="Disordered" evidence="1">
    <location>
        <begin position="809"/>
        <end position="835"/>
    </location>
</feature>
<dbReference type="Proteomes" id="UP000594454">
    <property type="component" value="Chromosome 3"/>
</dbReference>
<gene>
    <name evidence="3" type="ORF">HERILL_LOCUS6664</name>
</gene>
<dbReference type="OMA" id="GNWVPNQ"/>
<dbReference type="Gene3D" id="1.10.287.110">
    <property type="entry name" value="DnaJ domain"/>
    <property type="match status" value="1"/>
</dbReference>
<feature type="compositionally biased region" description="Low complexity" evidence="1">
    <location>
        <begin position="268"/>
        <end position="292"/>
    </location>
</feature>
<dbReference type="CDD" id="cd06257">
    <property type="entry name" value="DnaJ"/>
    <property type="match status" value="1"/>
</dbReference>
<organism evidence="3 4">
    <name type="scientific">Hermetia illucens</name>
    <name type="common">Black soldier fly</name>
    <dbReference type="NCBI Taxonomy" id="343691"/>
    <lineage>
        <taxon>Eukaryota</taxon>
        <taxon>Metazoa</taxon>
        <taxon>Ecdysozoa</taxon>
        <taxon>Arthropoda</taxon>
        <taxon>Hexapoda</taxon>
        <taxon>Insecta</taxon>
        <taxon>Pterygota</taxon>
        <taxon>Neoptera</taxon>
        <taxon>Endopterygota</taxon>
        <taxon>Diptera</taxon>
        <taxon>Brachycera</taxon>
        <taxon>Stratiomyomorpha</taxon>
        <taxon>Stratiomyidae</taxon>
        <taxon>Hermetiinae</taxon>
        <taxon>Hermetia</taxon>
    </lineage>
</organism>
<protein>
    <recommendedName>
        <fullName evidence="2">J domain-containing protein</fullName>
    </recommendedName>
</protein>
<dbReference type="OrthoDB" id="1507364at2759"/>
<dbReference type="SUPFAM" id="SSF46565">
    <property type="entry name" value="Chaperone J-domain"/>
    <property type="match status" value="1"/>
</dbReference>
<feature type="domain" description="J" evidence="2">
    <location>
        <begin position="603"/>
        <end position="667"/>
    </location>
</feature>
<dbReference type="Pfam" id="PF00226">
    <property type="entry name" value="DnaJ"/>
    <property type="match status" value="1"/>
</dbReference>
<sequence>MPNSGDDSDDASNWQNRRAAYLNSPVVQVQADPAKIGRIIHQNDLYTMYNLPPGMPPNFTMMPVGHGNYLQVFHQADGPEQQQQVFNSYELFAPNSFIPHQPGMHQMQQPPEQQQQQSQVPNSPDMSQSPQNHHNNDSVTNMFINRLVTNWKPNVSGTYSPFGEQHSHLKAFNHVFDTSSSAPSSSSLSLPSASQTSFESSQASLLADKSFSSAPGNLNVAKTNGNLENNGVNAPEVRKRIVAEVKPMRMSYSDVLSKNVAINQKPLNETSGGNYSSSSESNMNQSNKSSKSVSEKAKPGQAPDDKKPVSVDGKEKYEVKSKKFESQNSFRNDDSSGSSYTNLQKDKRKSNGEESSREAGSNSASKTAKKSTQSVKGKPKTPSSSENTKRRSYKRDMDDEVFLASTSAENEKEFYYNVAKTESSFDRQPKNSQYSSNSTKKSRLTSSSQKSSFRSAEKPTYYSRRSQKSRKDTKYELLLKLAEKWYEYTLKVLTWLFYLVYDIVVLGFGMIYDRINNYAISMCSFFVNLRQEFRNNSGKPSDWIKNLFKKIDSKFKKNSKFALWRRFTEKKQSEPAPDFYENGRLPQTGDEAIYSLLNCKGKDAYSILGVTTESSQEQIRKHYKKIAMLVHPDKNKQPGAEEAFKVLQRAFELIGEPENRRTYDKSLAEELDAKKQWSELHDLLSQLQQKIAEAANTIRCSSCGLRHPRKLTERPHYAARECSSCKIRHSAREGDIWTETSIFGLRWRYLALMEGKVYDITEWANCQKGALAYLQPNSHVVQYRIVRGVQEKQQHEKQSKERSKREFGKLLDNIYSGHNPQAQQSATSRRRTKRN</sequence>
<feature type="compositionally biased region" description="Polar residues" evidence="1">
    <location>
        <begin position="816"/>
        <end position="827"/>
    </location>
</feature>
<name>A0A7R8UNG0_HERIL</name>
<dbReference type="EMBL" id="LR899011">
    <property type="protein sequence ID" value="CAD7083727.1"/>
    <property type="molecule type" value="Genomic_DNA"/>
</dbReference>
<feature type="compositionally biased region" description="Basic and acidic residues" evidence="1">
    <location>
        <begin position="293"/>
        <end position="325"/>
    </location>
</feature>
<dbReference type="PROSITE" id="PS50076">
    <property type="entry name" value="DNAJ_2"/>
    <property type="match status" value="1"/>
</dbReference>
<feature type="region of interest" description="Disordered" evidence="1">
    <location>
        <begin position="97"/>
        <end position="138"/>
    </location>
</feature>
<feature type="compositionally biased region" description="Low complexity" evidence="1">
    <location>
        <begin position="435"/>
        <end position="454"/>
    </location>
</feature>
<dbReference type="AlphaFoldDB" id="A0A7R8UNG0"/>
<feature type="compositionally biased region" description="Polar residues" evidence="1">
    <location>
        <begin position="326"/>
        <end position="343"/>
    </location>
</feature>
<feature type="compositionally biased region" description="Low complexity" evidence="1">
    <location>
        <begin position="363"/>
        <end position="372"/>
    </location>
</feature>
<accession>A0A7R8UNG0</accession>
<dbReference type="FunCoup" id="A0A7R8UNG0">
    <property type="interactions" value="211"/>
</dbReference>
<dbReference type="InterPro" id="IPR036869">
    <property type="entry name" value="J_dom_sf"/>
</dbReference>
<evidence type="ECO:0000313" key="3">
    <source>
        <dbReference type="EMBL" id="CAD7083727.1"/>
    </source>
</evidence>
<dbReference type="InterPro" id="IPR001623">
    <property type="entry name" value="DnaJ_domain"/>
</dbReference>
<dbReference type="InterPro" id="IPR052317">
    <property type="entry name" value="Viral_replicn-host_int_reg"/>
</dbReference>